<reference evidence="1 2" key="1">
    <citation type="submission" date="2019-08" db="EMBL/GenBank/DDBJ databases">
        <title>Deep-cultivation of Planctomycetes and their phenomic and genomic characterization uncovers novel biology.</title>
        <authorList>
            <person name="Wiegand S."/>
            <person name="Jogler M."/>
            <person name="Boedeker C."/>
            <person name="Pinto D."/>
            <person name="Vollmers J."/>
            <person name="Rivas-Marin E."/>
            <person name="Kohn T."/>
            <person name="Peeters S.H."/>
            <person name="Heuer A."/>
            <person name="Rast P."/>
            <person name="Oberbeckmann S."/>
            <person name="Bunk B."/>
            <person name="Jeske O."/>
            <person name="Meyerdierks A."/>
            <person name="Storesund J.E."/>
            <person name="Kallscheuer N."/>
            <person name="Luecker S."/>
            <person name="Lage O.M."/>
            <person name="Pohl T."/>
            <person name="Merkel B.J."/>
            <person name="Hornburger P."/>
            <person name="Mueller R.-W."/>
            <person name="Bruemmer F."/>
            <person name="Labrenz M."/>
            <person name="Spormann A.M."/>
            <person name="Op den Camp H."/>
            <person name="Overmann J."/>
            <person name="Amann R."/>
            <person name="Jetten M.S.M."/>
            <person name="Mascher T."/>
            <person name="Medema M.H."/>
            <person name="Devos D.P."/>
            <person name="Kaster A.-K."/>
            <person name="Ovreas L."/>
            <person name="Rohde M."/>
            <person name="Galperin M.Y."/>
            <person name="Jogler C."/>
        </authorList>
    </citation>
    <scope>NUCLEOTIDE SEQUENCE [LARGE SCALE GENOMIC DNA]</scope>
    <source>
        <strain evidence="1 2">Pr1d</strain>
    </source>
</reference>
<dbReference type="AlphaFoldDB" id="A0A5B9Q192"/>
<evidence type="ECO:0000313" key="1">
    <source>
        <dbReference type="EMBL" id="QEG32817.1"/>
    </source>
</evidence>
<proteinExistence type="predicted"/>
<gene>
    <name evidence="1" type="ORF">Pr1d_00770</name>
</gene>
<keyword evidence="2" id="KW-1185">Reference proteome</keyword>
<dbReference type="EMBL" id="CP042913">
    <property type="protein sequence ID" value="QEG32817.1"/>
    <property type="molecule type" value="Genomic_DNA"/>
</dbReference>
<evidence type="ECO:0000313" key="2">
    <source>
        <dbReference type="Proteomes" id="UP000323917"/>
    </source>
</evidence>
<protein>
    <submittedName>
        <fullName evidence="1">Uncharacterized protein</fullName>
    </submittedName>
</protein>
<sequence>MIAALTTRRVVLQSAGTAHDLFRPTIARHLSANLLRSLVEKGL</sequence>
<organism evidence="1 2">
    <name type="scientific">Bythopirellula goksoeyrii</name>
    <dbReference type="NCBI Taxonomy" id="1400387"/>
    <lineage>
        <taxon>Bacteria</taxon>
        <taxon>Pseudomonadati</taxon>
        <taxon>Planctomycetota</taxon>
        <taxon>Planctomycetia</taxon>
        <taxon>Pirellulales</taxon>
        <taxon>Lacipirellulaceae</taxon>
        <taxon>Bythopirellula</taxon>
    </lineage>
</organism>
<dbReference type="Proteomes" id="UP000323917">
    <property type="component" value="Chromosome"/>
</dbReference>
<accession>A0A5B9Q192</accession>
<name>A0A5B9Q192_9BACT</name>
<dbReference type="KEGG" id="bgok:Pr1d_00770"/>